<dbReference type="SUPFAM" id="SSF54236">
    <property type="entry name" value="Ubiquitin-like"/>
    <property type="match status" value="2"/>
</dbReference>
<dbReference type="GO" id="GO:0048699">
    <property type="term" value="P:generation of neurons"/>
    <property type="evidence" value="ECO:0007669"/>
    <property type="project" value="UniProtKB-ARBA"/>
</dbReference>
<dbReference type="InterPro" id="IPR044926">
    <property type="entry name" value="RGS_subdomain_2"/>
</dbReference>
<dbReference type="InterPro" id="IPR001478">
    <property type="entry name" value="PDZ"/>
</dbReference>
<feature type="region of interest" description="Disordered" evidence="2">
    <location>
        <begin position="1259"/>
        <end position="1288"/>
    </location>
</feature>
<dbReference type="InterPro" id="IPR029071">
    <property type="entry name" value="Ubiquitin-like_domsf"/>
</dbReference>
<dbReference type="Gene3D" id="1.10.167.10">
    <property type="entry name" value="Regulator of G-protein Signalling 4, domain 2"/>
    <property type="match status" value="1"/>
</dbReference>
<dbReference type="GO" id="GO:0005096">
    <property type="term" value="F:GTPase activator activity"/>
    <property type="evidence" value="ECO:0007669"/>
    <property type="project" value="UniProtKB-KW"/>
</dbReference>
<keyword evidence="1" id="KW-0343">GTPase activation</keyword>
<feature type="region of interest" description="Disordered" evidence="2">
    <location>
        <begin position="861"/>
        <end position="923"/>
    </location>
</feature>
<reference evidence="6" key="1">
    <citation type="submission" date="2022-01" db="EMBL/GenBank/DDBJ databases">
        <authorList>
            <person name="King R."/>
        </authorList>
    </citation>
    <scope>NUCLEOTIDE SEQUENCE</scope>
</reference>
<feature type="compositionally biased region" description="Basic and acidic residues" evidence="2">
    <location>
        <begin position="887"/>
        <end position="898"/>
    </location>
</feature>
<feature type="compositionally biased region" description="Polar residues" evidence="2">
    <location>
        <begin position="1329"/>
        <end position="1343"/>
    </location>
</feature>
<keyword evidence="7" id="KW-1185">Reference proteome</keyword>
<feature type="compositionally biased region" description="Polar residues" evidence="2">
    <location>
        <begin position="1259"/>
        <end position="1282"/>
    </location>
</feature>
<dbReference type="InterPro" id="IPR036034">
    <property type="entry name" value="PDZ_sf"/>
</dbReference>
<dbReference type="GO" id="GO:0007165">
    <property type="term" value="P:signal transduction"/>
    <property type="evidence" value="ECO:0007669"/>
    <property type="project" value="InterPro"/>
</dbReference>
<dbReference type="PANTHER" id="PTHR45945">
    <property type="entry name" value="REGULATOR OF G-PROTEIN SIGNALING LOCO"/>
    <property type="match status" value="1"/>
</dbReference>
<dbReference type="InterPro" id="IPR036305">
    <property type="entry name" value="RGS_sf"/>
</dbReference>
<dbReference type="GO" id="GO:0005634">
    <property type="term" value="C:nucleus"/>
    <property type="evidence" value="ECO:0007669"/>
    <property type="project" value="TreeGrafter"/>
</dbReference>
<dbReference type="Pfam" id="PF02196">
    <property type="entry name" value="RBD"/>
    <property type="match status" value="1"/>
</dbReference>
<dbReference type="CDD" id="cd01817">
    <property type="entry name" value="RBD1_RGS12_like"/>
    <property type="match status" value="1"/>
</dbReference>
<feature type="domain" description="RBD" evidence="5">
    <location>
        <begin position="1027"/>
        <end position="1095"/>
    </location>
</feature>
<dbReference type="PROSITE" id="PS50106">
    <property type="entry name" value="PDZ"/>
    <property type="match status" value="1"/>
</dbReference>
<protein>
    <recommendedName>
        <fullName evidence="8">Regulator of G-protein signaling loco</fullName>
    </recommendedName>
</protein>
<dbReference type="PROSITE" id="PS50132">
    <property type="entry name" value="RGS"/>
    <property type="match status" value="1"/>
</dbReference>
<dbReference type="Pfam" id="PF00595">
    <property type="entry name" value="PDZ"/>
    <property type="match status" value="1"/>
</dbReference>
<dbReference type="FunFam" id="1.10.167.10:FF:000001">
    <property type="entry name" value="Putative regulator of g-protein signaling 12"/>
    <property type="match status" value="1"/>
</dbReference>
<dbReference type="Gene3D" id="3.10.20.90">
    <property type="entry name" value="Phosphatidylinositol 3-kinase Catalytic Subunit, Chain A, domain 1"/>
    <property type="match status" value="2"/>
</dbReference>
<evidence type="ECO:0000256" key="1">
    <source>
        <dbReference type="ARBA" id="ARBA00022468"/>
    </source>
</evidence>
<proteinExistence type="predicted"/>
<feature type="domain" description="PDZ" evidence="3">
    <location>
        <begin position="17"/>
        <end position="94"/>
    </location>
</feature>
<dbReference type="Pfam" id="PF00615">
    <property type="entry name" value="RGS"/>
    <property type="match status" value="1"/>
</dbReference>
<dbReference type="InterPro" id="IPR011993">
    <property type="entry name" value="PH-like_dom_sf"/>
</dbReference>
<dbReference type="GO" id="GO:0008277">
    <property type="term" value="P:regulation of G protein-coupled receptor signaling pathway"/>
    <property type="evidence" value="ECO:0007669"/>
    <property type="project" value="TreeGrafter"/>
</dbReference>
<dbReference type="CDD" id="cd17067">
    <property type="entry name" value="RBD2_RGS12_like"/>
    <property type="match status" value="1"/>
</dbReference>
<name>A0A9P0DJT4_PHACE</name>
<dbReference type="Proteomes" id="UP001153737">
    <property type="component" value="Chromosome 4"/>
</dbReference>
<dbReference type="Gene3D" id="2.30.29.30">
    <property type="entry name" value="Pleckstrin-homology domain (PH domain)/Phosphotyrosine-binding domain (PTB)"/>
    <property type="match status" value="1"/>
</dbReference>
<evidence type="ECO:0000313" key="7">
    <source>
        <dbReference type="Proteomes" id="UP001153737"/>
    </source>
</evidence>
<evidence type="ECO:0000259" key="4">
    <source>
        <dbReference type="PROSITE" id="PS50132"/>
    </source>
</evidence>
<dbReference type="SUPFAM" id="SSF48097">
    <property type="entry name" value="Regulator of G-protein signaling, RGS"/>
    <property type="match status" value="1"/>
</dbReference>
<dbReference type="PROSITE" id="PS50898">
    <property type="entry name" value="RBD"/>
    <property type="match status" value="2"/>
</dbReference>
<dbReference type="CDD" id="cd06710">
    <property type="entry name" value="PDZ_RGS12-like"/>
    <property type="match status" value="1"/>
</dbReference>
<dbReference type="SMART" id="SM00455">
    <property type="entry name" value="RBD"/>
    <property type="match status" value="2"/>
</dbReference>
<evidence type="ECO:0000313" key="6">
    <source>
        <dbReference type="EMBL" id="CAH1163571.1"/>
    </source>
</evidence>
<evidence type="ECO:0008006" key="8">
    <source>
        <dbReference type="Google" id="ProtNLM"/>
    </source>
</evidence>
<dbReference type="InterPro" id="IPR046995">
    <property type="entry name" value="RGS10/12/14-like"/>
</dbReference>
<dbReference type="InterPro" id="IPR003116">
    <property type="entry name" value="RBD_dom"/>
</dbReference>
<dbReference type="InterPro" id="IPR024066">
    <property type="entry name" value="RGS_subdom1/3"/>
</dbReference>
<feature type="compositionally biased region" description="Pro residues" evidence="2">
    <location>
        <begin position="1351"/>
        <end position="1360"/>
    </location>
</feature>
<reference evidence="6" key="2">
    <citation type="submission" date="2022-10" db="EMBL/GenBank/DDBJ databases">
        <authorList>
            <consortium name="ENA_rothamsted_submissions"/>
            <consortium name="culmorum"/>
            <person name="King R."/>
        </authorList>
    </citation>
    <scope>NUCLEOTIDE SEQUENCE</scope>
</reference>
<dbReference type="SUPFAM" id="SSF50156">
    <property type="entry name" value="PDZ domain-like"/>
    <property type="match status" value="1"/>
</dbReference>
<organism evidence="6 7">
    <name type="scientific">Phaedon cochleariae</name>
    <name type="common">Mustard beetle</name>
    <dbReference type="NCBI Taxonomy" id="80249"/>
    <lineage>
        <taxon>Eukaryota</taxon>
        <taxon>Metazoa</taxon>
        <taxon>Ecdysozoa</taxon>
        <taxon>Arthropoda</taxon>
        <taxon>Hexapoda</taxon>
        <taxon>Insecta</taxon>
        <taxon>Pterygota</taxon>
        <taxon>Neoptera</taxon>
        <taxon>Endopterygota</taxon>
        <taxon>Coleoptera</taxon>
        <taxon>Polyphaga</taxon>
        <taxon>Cucujiformia</taxon>
        <taxon>Chrysomeloidea</taxon>
        <taxon>Chrysomelidae</taxon>
        <taxon>Chrysomelinae</taxon>
        <taxon>Chrysomelini</taxon>
        <taxon>Phaedon</taxon>
    </lineage>
</organism>
<evidence type="ECO:0000259" key="5">
    <source>
        <dbReference type="PROSITE" id="PS50898"/>
    </source>
</evidence>
<feature type="compositionally biased region" description="Polar residues" evidence="2">
    <location>
        <begin position="899"/>
        <end position="923"/>
    </location>
</feature>
<evidence type="ECO:0000256" key="2">
    <source>
        <dbReference type="SAM" id="MobiDB-lite"/>
    </source>
</evidence>
<accession>A0A9P0DJT4</accession>
<feature type="domain" description="RBD" evidence="5">
    <location>
        <begin position="956"/>
        <end position="1026"/>
    </location>
</feature>
<dbReference type="PANTHER" id="PTHR45945:SF3">
    <property type="entry name" value="REGULATOR OF G-PROTEIN SIGNALING LOCO"/>
    <property type="match status" value="1"/>
</dbReference>
<dbReference type="GO" id="GO:0005737">
    <property type="term" value="C:cytoplasm"/>
    <property type="evidence" value="ECO:0007669"/>
    <property type="project" value="TreeGrafter"/>
</dbReference>
<evidence type="ECO:0000259" key="3">
    <source>
        <dbReference type="PROSITE" id="PS50106"/>
    </source>
</evidence>
<dbReference type="PRINTS" id="PR01301">
    <property type="entry name" value="RGSPROTEIN"/>
</dbReference>
<feature type="region of interest" description="Disordered" evidence="2">
    <location>
        <begin position="1136"/>
        <end position="1155"/>
    </location>
</feature>
<dbReference type="InterPro" id="IPR016137">
    <property type="entry name" value="RGS"/>
</dbReference>
<dbReference type="SUPFAM" id="SSF50729">
    <property type="entry name" value="PH domain-like"/>
    <property type="match status" value="1"/>
</dbReference>
<feature type="region of interest" description="Disordered" evidence="2">
    <location>
        <begin position="1313"/>
        <end position="1400"/>
    </location>
</feature>
<dbReference type="GO" id="GO:0005886">
    <property type="term" value="C:plasma membrane"/>
    <property type="evidence" value="ECO:0007669"/>
    <property type="project" value="TreeGrafter"/>
</dbReference>
<dbReference type="Gene3D" id="1.10.196.10">
    <property type="match status" value="1"/>
</dbReference>
<gene>
    <name evidence="6" type="ORF">PHAECO_LOCUS8235</name>
</gene>
<dbReference type="SMART" id="SM00228">
    <property type="entry name" value="PDZ"/>
    <property type="match status" value="1"/>
</dbReference>
<feature type="domain" description="RGS" evidence="4">
    <location>
        <begin position="721"/>
        <end position="837"/>
    </location>
</feature>
<dbReference type="Gene3D" id="2.30.42.10">
    <property type="match status" value="1"/>
</dbReference>
<dbReference type="EMBL" id="OU896710">
    <property type="protein sequence ID" value="CAH1163571.1"/>
    <property type="molecule type" value="Genomic_DNA"/>
</dbReference>
<dbReference type="SMART" id="SM00315">
    <property type="entry name" value="RGS"/>
    <property type="match status" value="1"/>
</dbReference>
<sequence>MHPSRRRKKRPNYGIRTVEVMRGPNGFGFTISGQQPCILSCIVNNSPAEQAGLRAGDFLISVNGVSVSKKAHDAVVSLIGSCVGPIEMTIAENYYSDSSDEDLGCSRMGNGRKPKYMHKPRGRVNKVDLNKVTMDMNENSSFQIGESVLKQDSNEPQIVCNKSGPVEFLNITNSISMDEEAGPLEYKVLVGYLGTIEMPEQLLPNSRLQTVCSCIRKLRQEKRNPTAVLMTVLPTCLTLKNACNNILAIYPSNRVVYVGSTADRESRYFGLVTSALSDRLNENFDKCCEGKVCEPVEKKINNFDNNIAISNSCHIFVTDPKIVDHNLHQKKAESFKITCTTNMINGNCLEFPSSSSYIVRIIQSMYKLQNADKNNENVGPIVANSPQPSASSNSDSGIGFRDDCGNISDRILVVEFPVHRPLQTSNFNKRPSGIHASNVPLEYLDKPLNSDQLHSFEINNSHHSNVISNSQSMNNNDYSILNNLNNVRACEHNMKQEIEKGDFKNAKYDNIHQPDNICRLTCRAIPDFSVNNVNPGPSSLSIRSSDDNTHIPDLGKEFYSERPVDVPLSNPNQHTESRNGSVDTISVHSSKSCEFSNLLSVFKAPFESKKARKNIKIMSSLDNLDKCGESSMNYKMSPRVCHLPKINYSCEDFNNFDSIDKYGYGSLQDLWSLNGPHLDLKNIAQSEPDVRISRNIENNLFDQNGFAKCSSPEGPTAWAHSFEKLLEDPLGLHMFTESLKKQFSAENIYFWTACERFRLLPPGAERQAEAQRIYQLHLGVGAAEPVNVDAQGRHLAEHSLSAADHGLFEQAQKQIFVLMKLDCYPRFLKSDIYKRCVAGEIEKWPLDTRLVFHQSHSTPSKLLKKSVSNAEGRRKSLLPWHRKNRSKSKDRGESEYSQKSDIITSENNNVADSTRGDLQSSGSSLTSLDLAISNQELDKPRHCCQEDLASNNDRIALCRVILSNGSTTVTQIRDSETIQDLVNRILDKRGIAYSSFEVFTNKHPKCMDVNESSSKLAGCEVTVEQRVVFKLDLPNRKTINIRSKYTKIIVDVLRPSLHKYQYNLDEVFILNGNVAIDLDVPVTTIDGLRLKVQLREDTRQGNMHFPENCNNNSKVTKLEEITNQVFEGILQDKCDSAHKPTKSDKGSIKSEDWGSEHSSTFIGKFLRRDSGMLDRKKKMSTKCKPTFYPEDNGDDHSQLKKPLIAKMKQGANKLHLSDELVEGLTRAQRRIEDQRGTEINFELPDFLKDKENEEISNKTEQNTQFGMNHQEPKNTSVTTTKKPNPGIQFNYENRNVLVPTKYLTTHETEIIKGRMTSPFKSSEESSSSNQSTPAKAGSLNATVIENKRQNDPPPLPPKPKIVPIKPQNWGQVSNVYKHKEVPTSERSQGLFLERTSSSFV</sequence>